<feature type="transmembrane region" description="Helical" evidence="1">
    <location>
        <begin position="57"/>
        <end position="79"/>
    </location>
</feature>
<name>A0A6J7KE09_9ZZZZ</name>
<accession>A0A6J7KE09</accession>
<dbReference type="EMBL" id="CAFBMK010000381">
    <property type="protein sequence ID" value="CAB4954418.1"/>
    <property type="molecule type" value="Genomic_DNA"/>
</dbReference>
<sequence length="84" mass="9913">MSAARQRPSGSLDELERRLARETEIAQRQREKMLREVERREAMREFDAVKRRRGLRYLALLGMLTFTAVLVTLVMFRVLSLVFS</sequence>
<protein>
    <submittedName>
        <fullName evidence="2">Unannotated protein</fullName>
    </submittedName>
</protein>
<keyword evidence="1" id="KW-1133">Transmembrane helix</keyword>
<gene>
    <name evidence="2" type="ORF">UFOPK3564_03679</name>
</gene>
<dbReference type="AlphaFoldDB" id="A0A6J7KE09"/>
<evidence type="ECO:0000256" key="1">
    <source>
        <dbReference type="SAM" id="Phobius"/>
    </source>
</evidence>
<proteinExistence type="predicted"/>
<keyword evidence="1" id="KW-0812">Transmembrane</keyword>
<keyword evidence="1" id="KW-0472">Membrane</keyword>
<organism evidence="2">
    <name type="scientific">freshwater metagenome</name>
    <dbReference type="NCBI Taxonomy" id="449393"/>
    <lineage>
        <taxon>unclassified sequences</taxon>
        <taxon>metagenomes</taxon>
        <taxon>ecological metagenomes</taxon>
    </lineage>
</organism>
<evidence type="ECO:0000313" key="2">
    <source>
        <dbReference type="EMBL" id="CAB4954418.1"/>
    </source>
</evidence>
<reference evidence="2" key="1">
    <citation type="submission" date="2020-05" db="EMBL/GenBank/DDBJ databases">
        <authorList>
            <person name="Chiriac C."/>
            <person name="Salcher M."/>
            <person name="Ghai R."/>
            <person name="Kavagutti S V."/>
        </authorList>
    </citation>
    <scope>NUCLEOTIDE SEQUENCE</scope>
</reference>